<protein>
    <submittedName>
        <fullName evidence="1">Uncharacterized protein</fullName>
    </submittedName>
</protein>
<dbReference type="RefSeq" id="WP_052843355.1">
    <property type="nucleotide sequence ID" value="NZ_CP011541.1"/>
</dbReference>
<accession>A0A0G3GN88</accession>
<dbReference type="KEGG" id="cei:CEPID_03890"/>
<dbReference type="EMBL" id="CP011541">
    <property type="protein sequence ID" value="AKK02651.1"/>
    <property type="molecule type" value="Genomic_DNA"/>
</dbReference>
<organism evidence="1 2">
    <name type="scientific">Corynebacterium epidermidicanis</name>
    <dbReference type="NCBI Taxonomy" id="1050174"/>
    <lineage>
        <taxon>Bacteria</taxon>
        <taxon>Bacillati</taxon>
        <taxon>Actinomycetota</taxon>
        <taxon>Actinomycetes</taxon>
        <taxon>Mycobacteriales</taxon>
        <taxon>Corynebacteriaceae</taxon>
        <taxon>Corynebacterium</taxon>
    </lineage>
</organism>
<dbReference type="AlphaFoldDB" id="A0A0G3GN88"/>
<dbReference type="Proteomes" id="UP000035368">
    <property type="component" value="Chromosome"/>
</dbReference>
<gene>
    <name evidence="1" type="ORF">CEPID_03890</name>
</gene>
<dbReference type="PATRIC" id="fig|1050174.4.peg.788"/>
<keyword evidence="2" id="KW-1185">Reference proteome</keyword>
<evidence type="ECO:0000313" key="1">
    <source>
        <dbReference type="EMBL" id="AKK02651.1"/>
    </source>
</evidence>
<proteinExistence type="predicted"/>
<evidence type="ECO:0000313" key="2">
    <source>
        <dbReference type="Proteomes" id="UP000035368"/>
    </source>
</evidence>
<dbReference type="OrthoDB" id="4412427at2"/>
<sequence length="141" mass="15142">MLERYEEFFGNRLAKFIEEVVPEKLSGLSPSELDAVSSGDGAFPRDLVRLLQNGAEATDEKISKILVVIGSWMNSSSGSDWAIGPLEDGPYSERAGIGISDGVSFIPLLALVERIVAEGPAESSTLDLVASMAEFNKKHAK</sequence>
<dbReference type="STRING" id="1050174.CEPID_03890"/>
<name>A0A0G3GN88_9CORY</name>
<reference evidence="1 2" key="1">
    <citation type="submission" date="2015-05" db="EMBL/GenBank/DDBJ databases">
        <title>Complete genome sequence of Corynebacterium epidermidicanis DSM 45586, isolated from the skin of a dog suffering from pruritus.</title>
        <authorList>
            <person name="Ruckert C."/>
            <person name="Albersmeier A."/>
            <person name="Winkler A."/>
            <person name="Tauch A."/>
        </authorList>
    </citation>
    <scope>NUCLEOTIDE SEQUENCE [LARGE SCALE GENOMIC DNA]</scope>
    <source>
        <strain evidence="1 2">DSM 45586</strain>
    </source>
</reference>